<gene>
    <name evidence="1" type="ORF">EYR41_010124</name>
</gene>
<dbReference type="OrthoDB" id="10283840at2759"/>
<organism evidence="1 2">
    <name type="scientific">Orbilia oligospora</name>
    <name type="common">Nematode-trapping fungus</name>
    <name type="synonym">Arthrobotrys oligospora</name>
    <dbReference type="NCBI Taxonomy" id="2813651"/>
    <lineage>
        <taxon>Eukaryota</taxon>
        <taxon>Fungi</taxon>
        <taxon>Dikarya</taxon>
        <taxon>Ascomycota</taxon>
        <taxon>Pezizomycotina</taxon>
        <taxon>Orbiliomycetes</taxon>
        <taxon>Orbiliales</taxon>
        <taxon>Orbiliaceae</taxon>
        <taxon>Orbilia</taxon>
    </lineage>
</organism>
<reference evidence="1 2" key="1">
    <citation type="submission" date="2019-03" db="EMBL/GenBank/DDBJ databases">
        <title>Nematode-trapping fungi genome.</title>
        <authorList>
            <person name="Vidal-Diez De Ulzurrun G."/>
        </authorList>
    </citation>
    <scope>NUCLEOTIDE SEQUENCE [LARGE SCALE GENOMIC DNA]</scope>
    <source>
        <strain evidence="1 2">TWF154</strain>
    </source>
</reference>
<evidence type="ECO:0000313" key="1">
    <source>
        <dbReference type="EMBL" id="TGJ64043.1"/>
    </source>
</evidence>
<proteinExistence type="predicted"/>
<dbReference type="Proteomes" id="UP000297595">
    <property type="component" value="Unassembled WGS sequence"/>
</dbReference>
<dbReference type="AlphaFoldDB" id="A0A7C8KCG5"/>
<sequence length="101" mass="11176">MAENAGILAAVGIDMQAARIDGLGRIEAAGRKLHPSFAKLKIHFLLKQSRSTKASRYADIDDGDVRCPHTMAIVKDLLRKKMVVRIVGYLPTINDRRAHDP</sequence>
<dbReference type="EMBL" id="SOZJ01000007">
    <property type="protein sequence ID" value="TGJ64043.1"/>
    <property type="molecule type" value="Genomic_DNA"/>
</dbReference>
<evidence type="ECO:0000313" key="2">
    <source>
        <dbReference type="Proteomes" id="UP000297595"/>
    </source>
</evidence>
<name>A0A7C8KCG5_ORBOL</name>
<accession>A0A7C8KCG5</accession>
<protein>
    <submittedName>
        <fullName evidence="1">Uncharacterized protein</fullName>
    </submittedName>
</protein>
<comment type="caution">
    <text evidence="1">The sequence shown here is derived from an EMBL/GenBank/DDBJ whole genome shotgun (WGS) entry which is preliminary data.</text>
</comment>